<keyword evidence="5" id="KW-0547">Nucleotide-binding</keyword>
<feature type="region of interest" description="Disordered" evidence="8">
    <location>
        <begin position="1"/>
        <end position="153"/>
    </location>
</feature>
<dbReference type="InterPro" id="IPR009000">
    <property type="entry name" value="Transl_B-barrel_sf"/>
</dbReference>
<dbReference type="SUPFAM" id="SSF52540">
    <property type="entry name" value="P-loop containing nucleoside triphosphate hydrolases"/>
    <property type="match status" value="1"/>
</dbReference>
<organism evidence="10 11">
    <name type="scientific">Cnephaeus nilssonii</name>
    <name type="common">Northern bat</name>
    <name type="synonym">Eptesicus nilssonii</name>
    <dbReference type="NCBI Taxonomy" id="3371016"/>
    <lineage>
        <taxon>Eukaryota</taxon>
        <taxon>Metazoa</taxon>
        <taxon>Chordata</taxon>
        <taxon>Craniata</taxon>
        <taxon>Vertebrata</taxon>
        <taxon>Euteleostomi</taxon>
        <taxon>Mammalia</taxon>
        <taxon>Eutheria</taxon>
        <taxon>Laurasiatheria</taxon>
        <taxon>Chiroptera</taxon>
        <taxon>Yangochiroptera</taxon>
        <taxon>Vespertilionidae</taxon>
        <taxon>Cnephaeus</taxon>
    </lineage>
</organism>
<dbReference type="GO" id="GO:0005737">
    <property type="term" value="C:cytoplasm"/>
    <property type="evidence" value="ECO:0007669"/>
    <property type="project" value="UniProtKB-SubCell"/>
</dbReference>
<gene>
    <name evidence="10" type="ORF">QTO34_018033</name>
</gene>
<dbReference type="InterPro" id="IPR004161">
    <property type="entry name" value="EFTu-like_2"/>
</dbReference>
<evidence type="ECO:0000256" key="1">
    <source>
        <dbReference type="ARBA" id="ARBA00004496"/>
    </source>
</evidence>
<evidence type="ECO:0000256" key="6">
    <source>
        <dbReference type="ARBA" id="ARBA00023134"/>
    </source>
</evidence>
<keyword evidence="6" id="KW-0342">GTP-binding</keyword>
<feature type="compositionally biased region" description="Gly residues" evidence="8">
    <location>
        <begin position="175"/>
        <end position="190"/>
    </location>
</feature>
<dbReference type="InterPro" id="IPR035531">
    <property type="entry name" value="GTPBP1-like"/>
</dbReference>
<evidence type="ECO:0000256" key="4">
    <source>
        <dbReference type="ARBA" id="ARBA00022490"/>
    </source>
</evidence>
<comment type="function">
    <text evidence="7">Promotes degradation of target mRNA species. Plays a role in the regulation of circadian mRNA stability. Binds GTP and has GTPase activity.</text>
</comment>
<comment type="caution">
    <text evidence="10">The sequence shown here is derived from an EMBL/GenBank/DDBJ whole genome shotgun (WGS) entry which is preliminary data.</text>
</comment>
<evidence type="ECO:0000256" key="7">
    <source>
        <dbReference type="ARBA" id="ARBA00025630"/>
    </source>
</evidence>
<evidence type="ECO:0000256" key="3">
    <source>
        <dbReference type="ARBA" id="ARBA00015364"/>
    </source>
</evidence>
<evidence type="ECO:0000256" key="8">
    <source>
        <dbReference type="SAM" id="MobiDB-lite"/>
    </source>
</evidence>
<proteinExistence type="inferred from homology"/>
<comment type="subcellular location">
    <subcellularLocation>
        <location evidence="1">Cytoplasm</location>
    </subcellularLocation>
</comment>
<feature type="compositionally biased region" description="Gly residues" evidence="8">
    <location>
        <begin position="72"/>
        <end position="90"/>
    </location>
</feature>
<dbReference type="PROSITE" id="PS51722">
    <property type="entry name" value="G_TR_2"/>
    <property type="match status" value="1"/>
</dbReference>
<dbReference type="FunFam" id="2.40.30.10:FF:000014">
    <property type="entry name" value="Probable GTP-binding protein 1"/>
    <property type="match status" value="1"/>
</dbReference>
<dbReference type="InterPro" id="IPR009001">
    <property type="entry name" value="Transl_elong_EF1A/Init_IF2_C"/>
</dbReference>
<dbReference type="PANTHER" id="PTHR43721">
    <property type="entry name" value="ELONGATION FACTOR TU-RELATED"/>
    <property type="match status" value="1"/>
</dbReference>
<evidence type="ECO:0000259" key="9">
    <source>
        <dbReference type="PROSITE" id="PS51722"/>
    </source>
</evidence>
<feature type="domain" description="Tr-type G" evidence="9">
    <location>
        <begin position="311"/>
        <end position="542"/>
    </location>
</feature>
<dbReference type="SUPFAM" id="SSF50465">
    <property type="entry name" value="EF-Tu/eEF-1alpha/eIF2-gamma C-terminal domain"/>
    <property type="match status" value="1"/>
</dbReference>
<dbReference type="Pfam" id="PF00009">
    <property type="entry name" value="GTP_EFTU"/>
    <property type="match status" value="1"/>
</dbReference>
<dbReference type="Pfam" id="PF03144">
    <property type="entry name" value="GTP_EFTU_D2"/>
    <property type="match status" value="1"/>
</dbReference>
<reference evidence="10" key="1">
    <citation type="submission" date="2023-06" db="EMBL/GenBank/DDBJ databases">
        <title>Reference genome for the Northern bat (Eptesicus nilssonii), a most northern bat species.</title>
        <authorList>
            <person name="Laine V.N."/>
            <person name="Pulliainen A.T."/>
            <person name="Lilley T.M."/>
        </authorList>
    </citation>
    <scope>NUCLEOTIDE SEQUENCE</scope>
    <source>
        <strain evidence="10">BLF_Eptnil</strain>
        <tissue evidence="10">Kidney</tissue>
    </source>
</reference>
<dbReference type="GO" id="GO:0003746">
    <property type="term" value="F:translation elongation factor activity"/>
    <property type="evidence" value="ECO:0007669"/>
    <property type="project" value="TreeGrafter"/>
</dbReference>
<keyword evidence="4" id="KW-0963">Cytoplasm</keyword>
<dbReference type="GO" id="GO:0005525">
    <property type="term" value="F:GTP binding"/>
    <property type="evidence" value="ECO:0007669"/>
    <property type="project" value="UniProtKB-KW"/>
</dbReference>
<dbReference type="CDD" id="cd03708">
    <property type="entry name" value="GTPBP_III"/>
    <property type="match status" value="1"/>
</dbReference>
<feature type="region of interest" description="Disordered" evidence="8">
    <location>
        <begin position="734"/>
        <end position="758"/>
    </location>
</feature>
<protein>
    <recommendedName>
        <fullName evidence="3">GTP-binding protein 1</fullName>
    </recommendedName>
</protein>
<dbReference type="SUPFAM" id="SSF50447">
    <property type="entry name" value="Translation proteins"/>
    <property type="match status" value="1"/>
</dbReference>
<dbReference type="CDD" id="cd03694">
    <property type="entry name" value="GTPBP_II"/>
    <property type="match status" value="1"/>
</dbReference>
<evidence type="ECO:0000256" key="2">
    <source>
        <dbReference type="ARBA" id="ARBA00007249"/>
    </source>
</evidence>
<dbReference type="InterPro" id="IPR050055">
    <property type="entry name" value="EF-Tu_GTPase"/>
</dbReference>
<dbReference type="Gene3D" id="3.40.50.300">
    <property type="entry name" value="P-loop containing nucleotide triphosphate hydrolases"/>
    <property type="match status" value="1"/>
</dbReference>
<evidence type="ECO:0000313" key="10">
    <source>
        <dbReference type="EMBL" id="KAK1341618.1"/>
    </source>
</evidence>
<evidence type="ECO:0000313" key="11">
    <source>
        <dbReference type="Proteomes" id="UP001177744"/>
    </source>
</evidence>
<dbReference type="EMBL" id="JAULJE010000007">
    <property type="protein sequence ID" value="KAK1341618.1"/>
    <property type="molecule type" value="Genomic_DNA"/>
</dbReference>
<evidence type="ECO:0000256" key="5">
    <source>
        <dbReference type="ARBA" id="ARBA00022741"/>
    </source>
</evidence>
<feature type="region of interest" description="Disordered" evidence="8">
    <location>
        <begin position="175"/>
        <end position="195"/>
    </location>
</feature>
<dbReference type="Proteomes" id="UP001177744">
    <property type="component" value="Unassembled WGS sequence"/>
</dbReference>
<sequence length="812" mass="87805">MDSPVPASMFAPEPSSPGAARAAAAAARLHDGFDSDCSEDGEALNGEPELDLTNKVGPGAGIGAKWDQVPRGPGGGPSRFPGDCGGGGGRGRARPPAGADRAGGSRAMGGPVRPRTAVLLPAAPTRPPAVRLPGRSQPRGSATWNSGARHRQRPARCHLLRYREGPLDWPWQPSVGGGLGRGSGGAGGSGRPSEAGRRLFLVSGKETESSRSVGEKDLVLVSPTSEQYDSLLRQMWERMDEGCGETIYVIGQGSDGTEYGLSEADMEASYATVKSMAEQIEADVILLRERQEAGGRVRDYLVRKRVGDNDFLEVRVAVVGNVDAGKSTLLGVLTHGELDNGRGFARQKLFRHKHEIESGRTSSVGNDILGFDSEGNVVNKPDSHGGSLEWTKICEKSTKVITFIDLAGHEKYLKTTVFGMTGHLPDFCMLMVGSNAGIVGMTKEHLGLALALNVPVFVVVTKIDMCPANILQETLKLLQRLLKSPGCRKIPVLVQSKDDVIVTASNFSSERMCPIFQISNVTGENLDLLKMFLNLLSPRTSYREEEPAEFQIDDTYSVPGVGTVVSGTTLRGLIKLNDTLLLGPDPLGNFLSIAVKSIHRKRMPVKEVRGGQTASFALKKIKRSSIRKGMVMVSPRLNPQASWEFEAEILVLHHPTTISPRYQAMVHCGSIRQTATILSMDKDCLRTGDKATVHFRFIKTPEYLHIDQRLVFREGRTKAVGTITKVWLGRPHLPPADTRVTGPQAQQGLPERPCGFPDRLGPRLQSLPRESWTRAFLPGESRASDVSGCWDSHCWGLRLKPAQTLVPGAARS</sequence>
<dbReference type="AlphaFoldDB" id="A0AA40I239"/>
<dbReference type="CDD" id="cd04165">
    <property type="entry name" value="GTPBP1_like"/>
    <property type="match status" value="1"/>
</dbReference>
<accession>A0AA40I239</accession>
<dbReference type="InterPro" id="IPR000795">
    <property type="entry name" value="T_Tr_GTP-bd_dom"/>
</dbReference>
<name>A0AA40I239_CNENI</name>
<keyword evidence="11" id="KW-1185">Reference proteome</keyword>
<dbReference type="InterPro" id="IPR027417">
    <property type="entry name" value="P-loop_NTPase"/>
</dbReference>
<feature type="compositionally biased region" description="Low complexity" evidence="8">
    <location>
        <begin position="94"/>
        <end position="110"/>
    </location>
</feature>
<dbReference type="Gene3D" id="2.40.30.10">
    <property type="entry name" value="Translation factors"/>
    <property type="match status" value="2"/>
</dbReference>
<dbReference type="FunFam" id="2.40.30.10:FF:000028">
    <property type="entry name" value="GTP-binding protein 1,-like"/>
    <property type="match status" value="1"/>
</dbReference>
<dbReference type="FunFam" id="3.40.50.300:FF:000091">
    <property type="entry name" value="Probable GTP-binding protein 1"/>
    <property type="match status" value="1"/>
</dbReference>
<comment type="similarity">
    <text evidence="2">Belongs to the TRAFAC class translation factor GTPase superfamily. Classic translation factor GTPase family. EF-Tu/EF-1A subfamily.</text>
</comment>
<dbReference type="PANTHER" id="PTHR43721:SF9">
    <property type="entry name" value="GTP-BINDING PROTEIN 1"/>
    <property type="match status" value="1"/>
</dbReference>
<dbReference type="GO" id="GO:0003924">
    <property type="term" value="F:GTPase activity"/>
    <property type="evidence" value="ECO:0007669"/>
    <property type="project" value="InterPro"/>
</dbReference>